<proteinExistence type="predicted"/>
<protein>
    <submittedName>
        <fullName evidence="1">Uncharacterized protein</fullName>
    </submittedName>
</protein>
<name>A0A445N2T7_9BACT</name>
<evidence type="ECO:0000313" key="1">
    <source>
        <dbReference type="EMBL" id="SPD76030.1"/>
    </source>
</evidence>
<reference evidence="1" key="1">
    <citation type="submission" date="2018-01" db="EMBL/GenBank/DDBJ databases">
        <authorList>
            <person name="Regsiter A."/>
            <person name="William W."/>
        </authorList>
    </citation>
    <scope>NUCLEOTIDE SEQUENCE</scope>
    <source>
        <strain evidence="1">TRIP AH-1</strain>
    </source>
</reference>
<dbReference type="AlphaFoldDB" id="A0A445N2T7"/>
<dbReference type="EMBL" id="OJIN01000225">
    <property type="protein sequence ID" value="SPD76030.1"/>
    <property type="molecule type" value="Genomic_DNA"/>
</dbReference>
<gene>
    <name evidence="1" type="ORF">PITCH_A80025</name>
</gene>
<accession>A0A445N2T7</accession>
<sequence>MDFDVHILEKQLRNISKLFSQNCYGL</sequence>
<organism evidence="1">
    <name type="scientific">uncultured Desulfobacterium sp</name>
    <dbReference type="NCBI Taxonomy" id="201089"/>
    <lineage>
        <taxon>Bacteria</taxon>
        <taxon>Pseudomonadati</taxon>
        <taxon>Thermodesulfobacteriota</taxon>
        <taxon>Desulfobacteria</taxon>
        <taxon>Desulfobacterales</taxon>
        <taxon>Desulfobacteriaceae</taxon>
        <taxon>Desulfobacterium</taxon>
        <taxon>environmental samples</taxon>
    </lineage>
</organism>